<sequence length="165" mass="18144">MTLGMIWAQAHDRVIGRDGDLPWRLPEDLAHFRRTTASDAVVMGRTSWFALPDSYRPLPGRRNIVLSGDPDFTPEGAEVARSLEAALALLDGTDAWICGGARVYADAMPYADVLVVTDIDLDVDGDCQAPEIGPEWTVVGMDPADGAWREAKNGLRFRITTYRRA</sequence>
<comment type="pathway">
    <text evidence="1 7">Cofactor biosynthesis; tetrahydrofolate biosynthesis; 5,6,7,8-tetrahydrofolate from 7,8-dihydrofolate: step 1/1.</text>
</comment>
<evidence type="ECO:0000256" key="1">
    <source>
        <dbReference type="ARBA" id="ARBA00004903"/>
    </source>
</evidence>
<dbReference type="GO" id="GO:0004146">
    <property type="term" value="F:dihydrofolate reductase activity"/>
    <property type="evidence" value="ECO:0007669"/>
    <property type="project" value="UniProtKB-EC"/>
</dbReference>
<evidence type="ECO:0000313" key="11">
    <source>
        <dbReference type="Proteomes" id="UP001595955"/>
    </source>
</evidence>
<evidence type="ECO:0000256" key="8">
    <source>
        <dbReference type="RuleBase" id="RU004474"/>
    </source>
</evidence>
<dbReference type="InterPro" id="IPR001796">
    <property type="entry name" value="DHFR_dom"/>
</dbReference>
<evidence type="ECO:0000313" key="10">
    <source>
        <dbReference type="EMBL" id="MFC4554219.1"/>
    </source>
</evidence>
<comment type="catalytic activity">
    <reaction evidence="7">
        <text>(6S)-5,6,7,8-tetrahydrofolate + NADP(+) = 7,8-dihydrofolate + NADPH + H(+)</text>
        <dbReference type="Rhea" id="RHEA:15009"/>
        <dbReference type="ChEBI" id="CHEBI:15378"/>
        <dbReference type="ChEBI" id="CHEBI:57451"/>
        <dbReference type="ChEBI" id="CHEBI:57453"/>
        <dbReference type="ChEBI" id="CHEBI:57783"/>
        <dbReference type="ChEBI" id="CHEBI:58349"/>
        <dbReference type="EC" id="1.5.1.3"/>
    </reaction>
</comment>
<evidence type="ECO:0000256" key="6">
    <source>
        <dbReference type="ARBA" id="ARBA00023002"/>
    </source>
</evidence>
<feature type="domain" description="DHFR" evidence="9">
    <location>
        <begin position="2"/>
        <end position="164"/>
    </location>
</feature>
<dbReference type="RefSeq" id="WP_122824760.1">
    <property type="nucleotide sequence ID" value="NZ_CP033325.1"/>
</dbReference>
<accession>A0ABV9D673</accession>
<comment type="caution">
    <text evidence="10">The sequence shown here is derived from an EMBL/GenBank/DDBJ whole genome shotgun (WGS) entry which is preliminary data.</text>
</comment>
<evidence type="ECO:0000256" key="7">
    <source>
        <dbReference type="PIRNR" id="PIRNR000194"/>
    </source>
</evidence>
<reference evidence="11" key="1">
    <citation type="journal article" date="2019" name="Int. J. Syst. Evol. Microbiol.">
        <title>The Global Catalogue of Microorganisms (GCM) 10K type strain sequencing project: providing services to taxonomists for standard genome sequencing and annotation.</title>
        <authorList>
            <consortium name="The Broad Institute Genomics Platform"/>
            <consortium name="The Broad Institute Genome Sequencing Center for Infectious Disease"/>
            <person name="Wu L."/>
            <person name="Ma J."/>
        </authorList>
    </citation>
    <scope>NUCLEOTIDE SEQUENCE [LARGE SCALE GENOMIC DNA]</scope>
    <source>
        <strain evidence="11">JCM 3369</strain>
    </source>
</reference>
<name>A0ABV9D673_9MICO</name>
<dbReference type="Proteomes" id="UP001595955">
    <property type="component" value="Unassembled WGS sequence"/>
</dbReference>
<organism evidence="10 11">
    <name type="scientific">Georgenia faecalis</name>
    <dbReference type="NCBI Taxonomy" id="2483799"/>
    <lineage>
        <taxon>Bacteria</taxon>
        <taxon>Bacillati</taxon>
        <taxon>Actinomycetota</taxon>
        <taxon>Actinomycetes</taxon>
        <taxon>Micrococcales</taxon>
        <taxon>Bogoriellaceae</taxon>
        <taxon>Georgenia</taxon>
    </lineage>
</organism>
<dbReference type="InterPro" id="IPR024072">
    <property type="entry name" value="DHFR-like_dom_sf"/>
</dbReference>
<dbReference type="PIRSF" id="PIRSF000194">
    <property type="entry name" value="DHFR"/>
    <property type="match status" value="1"/>
</dbReference>
<evidence type="ECO:0000256" key="3">
    <source>
        <dbReference type="ARBA" id="ARBA00012856"/>
    </source>
</evidence>
<dbReference type="Pfam" id="PF00186">
    <property type="entry name" value="DHFR_1"/>
    <property type="match status" value="1"/>
</dbReference>
<dbReference type="PANTHER" id="PTHR48069:SF3">
    <property type="entry name" value="DIHYDROFOLATE REDUCTASE"/>
    <property type="match status" value="1"/>
</dbReference>
<proteinExistence type="inferred from homology"/>
<dbReference type="Gene3D" id="3.40.430.10">
    <property type="entry name" value="Dihydrofolate Reductase, subunit A"/>
    <property type="match status" value="1"/>
</dbReference>
<dbReference type="EMBL" id="JBHSGF010000002">
    <property type="protein sequence ID" value="MFC4554219.1"/>
    <property type="molecule type" value="Genomic_DNA"/>
</dbReference>
<gene>
    <name evidence="10" type="ORF">ACFO3F_03070</name>
</gene>
<protein>
    <recommendedName>
        <fullName evidence="3 7">Dihydrofolate reductase</fullName>
        <ecNumber evidence="3 7">1.5.1.3</ecNumber>
    </recommendedName>
</protein>
<dbReference type="PRINTS" id="PR00070">
    <property type="entry name" value="DHFR"/>
</dbReference>
<dbReference type="EC" id="1.5.1.3" evidence="3 7"/>
<keyword evidence="11" id="KW-1185">Reference proteome</keyword>
<comment type="function">
    <text evidence="7">Key enzyme in folate metabolism. Catalyzes an essential reaction for de novo glycine and purine synthesis, and for DNA precursor synthesis.</text>
</comment>
<dbReference type="CDD" id="cd00209">
    <property type="entry name" value="DHFR"/>
    <property type="match status" value="1"/>
</dbReference>
<evidence type="ECO:0000256" key="2">
    <source>
        <dbReference type="ARBA" id="ARBA00009539"/>
    </source>
</evidence>
<evidence type="ECO:0000259" key="9">
    <source>
        <dbReference type="PROSITE" id="PS51330"/>
    </source>
</evidence>
<dbReference type="PANTHER" id="PTHR48069">
    <property type="entry name" value="DIHYDROFOLATE REDUCTASE"/>
    <property type="match status" value="1"/>
</dbReference>
<evidence type="ECO:0000256" key="5">
    <source>
        <dbReference type="ARBA" id="ARBA00022857"/>
    </source>
</evidence>
<dbReference type="InterPro" id="IPR017925">
    <property type="entry name" value="DHFR_CS"/>
</dbReference>
<keyword evidence="5 7" id="KW-0521">NADP</keyword>
<keyword evidence="6 7" id="KW-0560">Oxidoreductase</keyword>
<keyword evidence="4 7" id="KW-0554">One-carbon metabolism</keyword>
<dbReference type="PROSITE" id="PS51330">
    <property type="entry name" value="DHFR_2"/>
    <property type="match status" value="1"/>
</dbReference>
<evidence type="ECO:0000256" key="4">
    <source>
        <dbReference type="ARBA" id="ARBA00022563"/>
    </source>
</evidence>
<dbReference type="InterPro" id="IPR012259">
    <property type="entry name" value="DHFR"/>
</dbReference>
<comment type="similarity">
    <text evidence="2 7 8">Belongs to the dihydrofolate reductase family.</text>
</comment>
<dbReference type="PROSITE" id="PS00075">
    <property type="entry name" value="DHFR_1"/>
    <property type="match status" value="1"/>
</dbReference>
<dbReference type="SUPFAM" id="SSF53597">
    <property type="entry name" value="Dihydrofolate reductase-like"/>
    <property type="match status" value="1"/>
</dbReference>